<feature type="transmembrane region" description="Helical" evidence="1">
    <location>
        <begin position="52"/>
        <end position="70"/>
    </location>
</feature>
<sequence length="415" mass="48132">MNNNLKKVDTFTFITVLSIAILCLLPFSPYLSLILCFPLLTLLEIESVKIKSFSVFFILIFIILISYLGASRGIFETPNDDLADYYKNFIALSKGNLYALFEFGFGVEIGLPFLSFLLSIVAPYAPPPVFFLLFHLIIINTLYVLFIYKYSKVVNIKYKSLLLLTCFLFLGYTAEANLLRQSYSSIFLLFALFSKNNKQKVHYIIISMTFHLSSILLYFAFNYIYRINLKKLLILLAASLLTAIFFASFILPILVQYPQIKIDAYINGDGVNIETILSIYKEFIIIFPISLFLFIINKIDIKYMYMLVAWFVITCILEFLMSGISLRINHMIITFLVGPILYTIFTKLKNTAIVFAFVIIPLIFILKIYSFVNNKNEMALFSDGNYFYSTPFEYVDFLTQDISNNKRDWKRLNYE</sequence>
<keyword evidence="1" id="KW-1133">Transmembrane helix</keyword>
<accession>A0A379FY64</accession>
<organism evidence="2 3">
    <name type="scientific">Providencia rettgeri</name>
    <dbReference type="NCBI Taxonomy" id="587"/>
    <lineage>
        <taxon>Bacteria</taxon>
        <taxon>Pseudomonadati</taxon>
        <taxon>Pseudomonadota</taxon>
        <taxon>Gammaproteobacteria</taxon>
        <taxon>Enterobacterales</taxon>
        <taxon>Morganellaceae</taxon>
        <taxon>Providencia</taxon>
    </lineage>
</organism>
<evidence type="ECO:0000313" key="2">
    <source>
        <dbReference type="EMBL" id="SUC33597.1"/>
    </source>
</evidence>
<name>A0A379FY64_PRORE</name>
<dbReference type="AlphaFoldDB" id="A0A379FY64"/>
<dbReference type="Proteomes" id="UP000254208">
    <property type="component" value="Unassembled WGS sequence"/>
</dbReference>
<feature type="transmembrane region" description="Helical" evidence="1">
    <location>
        <begin position="303"/>
        <end position="322"/>
    </location>
</feature>
<feature type="transmembrane region" description="Helical" evidence="1">
    <location>
        <begin position="275"/>
        <end position="296"/>
    </location>
</feature>
<dbReference type="InterPro" id="IPR049458">
    <property type="entry name" value="EpsG-like"/>
</dbReference>
<feature type="transmembrane region" description="Helical" evidence="1">
    <location>
        <begin position="328"/>
        <end position="345"/>
    </location>
</feature>
<feature type="transmembrane region" description="Helical" evidence="1">
    <location>
        <begin position="160"/>
        <end position="183"/>
    </location>
</feature>
<gene>
    <name evidence="2" type="ORF">NCTC11801_04639</name>
</gene>
<feature type="transmembrane region" description="Helical" evidence="1">
    <location>
        <begin position="97"/>
        <end position="122"/>
    </location>
</feature>
<keyword evidence="1" id="KW-0812">Transmembrane</keyword>
<feature type="transmembrane region" description="Helical" evidence="1">
    <location>
        <begin position="203"/>
        <end position="225"/>
    </location>
</feature>
<dbReference type="Pfam" id="PF14897">
    <property type="entry name" value="EpsG"/>
    <property type="match status" value="1"/>
</dbReference>
<feature type="transmembrane region" description="Helical" evidence="1">
    <location>
        <begin position="352"/>
        <end position="372"/>
    </location>
</feature>
<evidence type="ECO:0000256" key="1">
    <source>
        <dbReference type="SAM" id="Phobius"/>
    </source>
</evidence>
<feature type="transmembrane region" description="Helical" evidence="1">
    <location>
        <begin position="128"/>
        <end position="148"/>
    </location>
</feature>
<evidence type="ECO:0000313" key="3">
    <source>
        <dbReference type="Proteomes" id="UP000254208"/>
    </source>
</evidence>
<feature type="transmembrane region" description="Helical" evidence="1">
    <location>
        <begin position="232"/>
        <end position="255"/>
    </location>
</feature>
<proteinExistence type="predicted"/>
<evidence type="ECO:0008006" key="4">
    <source>
        <dbReference type="Google" id="ProtNLM"/>
    </source>
</evidence>
<keyword evidence="1" id="KW-0472">Membrane</keyword>
<reference evidence="2 3" key="1">
    <citation type="submission" date="2018-06" db="EMBL/GenBank/DDBJ databases">
        <authorList>
            <consortium name="Pathogen Informatics"/>
            <person name="Doyle S."/>
        </authorList>
    </citation>
    <scope>NUCLEOTIDE SEQUENCE [LARGE SCALE GENOMIC DNA]</scope>
    <source>
        <strain evidence="2 3">NCTC11801</strain>
    </source>
</reference>
<feature type="transmembrane region" description="Helical" evidence="1">
    <location>
        <begin position="12"/>
        <end position="40"/>
    </location>
</feature>
<dbReference type="EMBL" id="UGTZ01000001">
    <property type="protein sequence ID" value="SUC33597.1"/>
    <property type="molecule type" value="Genomic_DNA"/>
</dbReference>
<protein>
    <recommendedName>
        <fullName evidence="4">EpsG family protein</fullName>
    </recommendedName>
</protein>